<dbReference type="FunFam" id="3.40.50.620:FF:000144">
    <property type="entry name" value="Tryptophan--tRNA ligase"/>
    <property type="match status" value="1"/>
</dbReference>
<evidence type="ECO:0000256" key="5">
    <source>
        <dbReference type="ARBA" id="ARBA00022741"/>
    </source>
</evidence>
<evidence type="ECO:0000256" key="9">
    <source>
        <dbReference type="ARBA" id="ARBA00049929"/>
    </source>
</evidence>
<name>M1LS66_9PROT</name>
<dbReference type="InterPro" id="IPR014729">
    <property type="entry name" value="Rossmann-like_a/b/a_fold"/>
</dbReference>
<dbReference type="EMBL" id="CP003803">
    <property type="protein sequence ID" value="AGF46986.1"/>
    <property type="molecule type" value="Genomic_DNA"/>
</dbReference>
<keyword evidence="6 11" id="KW-0067">ATP-binding</keyword>
<dbReference type="SUPFAM" id="SSF52374">
    <property type="entry name" value="Nucleotidylyl transferase"/>
    <property type="match status" value="1"/>
</dbReference>
<dbReference type="Gene3D" id="3.40.50.620">
    <property type="entry name" value="HUPs"/>
    <property type="match status" value="1"/>
</dbReference>
<reference evidence="12 13" key="1">
    <citation type="journal article" date="2013" name="Genome Biol. Evol.">
        <title>Genome evolution and phylogenomic analysis of candidatus kinetoplastibacterium, the betaproteobacterial endosymbionts of strigomonas and angomonas.</title>
        <authorList>
            <person name="Alves J.M."/>
            <person name="Serrano M.G."/>
            <person name="Maia da Silva F."/>
            <person name="Voegtly L.J."/>
            <person name="Matveyev A.V."/>
            <person name="Teixeira M.M."/>
            <person name="Camargo E.P."/>
            <person name="Buck G.A."/>
        </authorList>
    </citation>
    <scope>NUCLEOTIDE SEQUENCE [LARGE SCALE GENOMIC DNA]</scope>
    <source>
        <strain evidence="12 13">TCC079E</strain>
    </source>
</reference>
<dbReference type="Proteomes" id="UP000011547">
    <property type="component" value="Chromosome"/>
</dbReference>
<proteinExistence type="inferred from homology"/>
<dbReference type="InterPro" id="IPR050203">
    <property type="entry name" value="Trp-tRNA_synthetase"/>
</dbReference>
<evidence type="ECO:0000313" key="12">
    <source>
        <dbReference type="EMBL" id="AGF46986.1"/>
    </source>
</evidence>
<keyword evidence="7 11" id="KW-0648">Protein biosynthesis</keyword>
<evidence type="ECO:0000256" key="7">
    <source>
        <dbReference type="ARBA" id="ARBA00022917"/>
    </source>
</evidence>
<dbReference type="FunFam" id="1.10.240.10:FF:000005">
    <property type="entry name" value="Tryptophan--tRNA ligase"/>
    <property type="match status" value="1"/>
</dbReference>
<dbReference type="NCBIfam" id="TIGR00233">
    <property type="entry name" value="trpS"/>
    <property type="match status" value="1"/>
</dbReference>
<dbReference type="GO" id="GO:0006436">
    <property type="term" value="P:tryptophanyl-tRNA aminoacylation"/>
    <property type="evidence" value="ECO:0007669"/>
    <property type="project" value="UniProtKB-UniRule"/>
</dbReference>
<dbReference type="PRINTS" id="PR01039">
    <property type="entry name" value="TRNASYNTHTRP"/>
</dbReference>
<dbReference type="RefSeq" id="WP_015396397.1">
    <property type="nucleotide sequence ID" value="NC_020294.1"/>
</dbReference>
<evidence type="ECO:0000256" key="2">
    <source>
        <dbReference type="ARBA" id="ARBA00013161"/>
    </source>
</evidence>
<evidence type="ECO:0000256" key="3">
    <source>
        <dbReference type="ARBA" id="ARBA00022490"/>
    </source>
</evidence>
<dbReference type="EC" id="6.1.1.2" evidence="2 10"/>
<dbReference type="OrthoDB" id="9801042at2"/>
<dbReference type="CDD" id="cd00806">
    <property type="entry name" value="TrpRS_core"/>
    <property type="match status" value="1"/>
</dbReference>
<keyword evidence="8 11" id="KW-0030">Aminoacyl-tRNA synthetase</keyword>
<dbReference type="GO" id="GO:0004830">
    <property type="term" value="F:tryptophan-tRNA ligase activity"/>
    <property type="evidence" value="ECO:0007669"/>
    <property type="project" value="UniProtKB-UniRule"/>
</dbReference>
<protein>
    <recommendedName>
        <fullName evidence="2 10">Tryptophan--tRNA ligase</fullName>
        <ecNumber evidence="2 10">6.1.1.2</ecNumber>
    </recommendedName>
</protein>
<keyword evidence="4 11" id="KW-0436">Ligase</keyword>
<dbReference type="AlphaFoldDB" id="M1LS66"/>
<keyword evidence="5 11" id="KW-0547">Nucleotide-binding</keyword>
<gene>
    <name evidence="12" type="ORF">CDSE_0709</name>
</gene>
<comment type="catalytic activity">
    <reaction evidence="9">
        <text>tRNA(Trp) + L-tryptophan + ATP = L-tryptophyl-tRNA(Trp) + AMP + diphosphate + H(+)</text>
        <dbReference type="Rhea" id="RHEA:24080"/>
        <dbReference type="Rhea" id="RHEA-COMP:9671"/>
        <dbReference type="Rhea" id="RHEA-COMP:9705"/>
        <dbReference type="ChEBI" id="CHEBI:15378"/>
        <dbReference type="ChEBI" id="CHEBI:30616"/>
        <dbReference type="ChEBI" id="CHEBI:33019"/>
        <dbReference type="ChEBI" id="CHEBI:57912"/>
        <dbReference type="ChEBI" id="CHEBI:78442"/>
        <dbReference type="ChEBI" id="CHEBI:78535"/>
        <dbReference type="ChEBI" id="CHEBI:456215"/>
        <dbReference type="EC" id="6.1.1.2"/>
    </reaction>
</comment>
<evidence type="ECO:0000256" key="8">
    <source>
        <dbReference type="ARBA" id="ARBA00023146"/>
    </source>
</evidence>
<evidence type="ECO:0000256" key="11">
    <source>
        <dbReference type="RuleBase" id="RU363036"/>
    </source>
</evidence>
<dbReference type="Gene3D" id="1.10.240.10">
    <property type="entry name" value="Tyrosyl-Transfer RNA Synthetase"/>
    <property type="match status" value="1"/>
</dbReference>
<sequence length="417" mass="47395">MNIRVVTGITTSGTPHLGNYAGAIKPAIIASVKPNVESFFFLADYHALIKCHDPNKLYRSRLEIAATWLAVGLDIDRVVFYRQSDIPEIVELSWILTCSTAKGLMNRAHAYKACVSNNLSKGLDQDDTVSMGLFSYPILMAADILMFKANKVPVGKDQVQHLEMARDIAQKFNRKYNNDFFVLPEALVASSVGTLPGLDGRKMSKSYNNTIPLFEGSAKDLKSSIMHIITDSKEPGEYKDAYNSHLYILYKAFSNETESEEFRKKLALGMSWSEAKKSLYEKIEYEIFPMREKYSKLITQPDLIEKILQFGAQKARVLSKKCIEEVRDLIGIRSLIDYKKNNLGKGINYDSKINNSKNKKKARLICYRDDLNKFRIRLLSTTGKELLTIKDSFSNADDAVLLMKKLNWFLKKSEMNK</sequence>
<dbReference type="KEGG" id="kde:CDSE_0709"/>
<dbReference type="PATRIC" id="fig|1208919.3.peg.425"/>
<dbReference type="eggNOG" id="COG0180">
    <property type="taxonomic scope" value="Bacteria"/>
</dbReference>
<dbReference type="GO" id="GO:0005524">
    <property type="term" value="F:ATP binding"/>
    <property type="evidence" value="ECO:0007669"/>
    <property type="project" value="UniProtKB-KW"/>
</dbReference>
<organism evidence="12 13">
    <name type="scientific">Candidatus Kinetoplastidibacterium desouzai TCC079E</name>
    <dbReference type="NCBI Taxonomy" id="1208919"/>
    <lineage>
        <taxon>Bacteria</taxon>
        <taxon>Pseudomonadati</taxon>
        <taxon>Pseudomonadota</taxon>
        <taxon>Betaproteobacteria</taxon>
        <taxon>Candidatus Kinetoplastidibacterium</taxon>
    </lineage>
</organism>
<evidence type="ECO:0000256" key="4">
    <source>
        <dbReference type="ARBA" id="ARBA00022598"/>
    </source>
</evidence>
<dbReference type="STRING" id="1208919.CDSE_0709"/>
<accession>M1LS66</accession>
<dbReference type="PANTHER" id="PTHR43766:SF1">
    <property type="entry name" value="TRYPTOPHAN--TRNA LIGASE, MITOCHONDRIAL"/>
    <property type="match status" value="1"/>
</dbReference>
<dbReference type="InterPro" id="IPR002306">
    <property type="entry name" value="Trp-tRNA-ligase"/>
</dbReference>
<dbReference type="InterPro" id="IPR002305">
    <property type="entry name" value="aa-tRNA-synth_Ic"/>
</dbReference>
<evidence type="ECO:0000313" key="13">
    <source>
        <dbReference type="Proteomes" id="UP000011547"/>
    </source>
</evidence>
<dbReference type="GO" id="GO:0005829">
    <property type="term" value="C:cytosol"/>
    <property type="evidence" value="ECO:0007669"/>
    <property type="project" value="TreeGrafter"/>
</dbReference>
<dbReference type="Pfam" id="PF00579">
    <property type="entry name" value="tRNA-synt_1b"/>
    <property type="match status" value="1"/>
</dbReference>
<comment type="similarity">
    <text evidence="1 11">Belongs to the class-I aminoacyl-tRNA synthetase family.</text>
</comment>
<dbReference type="HOGENOM" id="CLU_029244_5_1_4"/>
<evidence type="ECO:0000256" key="10">
    <source>
        <dbReference type="NCBIfam" id="TIGR00233"/>
    </source>
</evidence>
<evidence type="ECO:0000256" key="1">
    <source>
        <dbReference type="ARBA" id="ARBA00005594"/>
    </source>
</evidence>
<evidence type="ECO:0000256" key="6">
    <source>
        <dbReference type="ARBA" id="ARBA00022840"/>
    </source>
</evidence>
<keyword evidence="13" id="KW-1185">Reference proteome</keyword>
<keyword evidence="3" id="KW-0963">Cytoplasm</keyword>
<dbReference type="PANTHER" id="PTHR43766">
    <property type="entry name" value="TRYPTOPHAN--TRNA LIGASE, MITOCHONDRIAL"/>
    <property type="match status" value="1"/>
</dbReference>